<dbReference type="AlphaFoldDB" id="A0A448X5A9"/>
<protein>
    <submittedName>
        <fullName evidence="2">Uncharacterized protein</fullName>
    </submittedName>
</protein>
<name>A0A448X5A9_9PLAT</name>
<keyword evidence="3" id="KW-1185">Reference proteome</keyword>
<feature type="region of interest" description="Disordered" evidence="1">
    <location>
        <begin position="1"/>
        <end position="30"/>
    </location>
</feature>
<gene>
    <name evidence="2" type="ORF">PXEA_LOCUS21881</name>
</gene>
<reference evidence="2" key="1">
    <citation type="submission" date="2018-11" db="EMBL/GenBank/DDBJ databases">
        <authorList>
            <consortium name="Pathogen Informatics"/>
        </authorList>
    </citation>
    <scope>NUCLEOTIDE SEQUENCE</scope>
</reference>
<proteinExistence type="predicted"/>
<dbReference type="EMBL" id="CAAALY010095113">
    <property type="protein sequence ID" value="VEL28441.1"/>
    <property type="molecule type" value="Genomic_DNA"/>
</dbReference>
<accession>A0A448X5A9</accession>
<feature type="compositionally biased region" description="Polar residues" evidence="1">
    <location>
        <begin position="14"/>
        <end position="30"/>
    </location>
</feature>
<evidence type="ECO:0000313" key="3">
    <source>
        <dbReference type="Proteomes" id="UP000784294"/>
    </source>
</evidence>
<evidence type="ECO:0000256" key="1">
    <source>
        <dbReference type="SAM" id="MobiDB-lite"/>
    </source>
</evidence>
<organism evidence="2 3">
    <name type="scientific">Protopolystoma xenopodis</name>
    <dbReference type="NCBI Taxonomy" id="117903"/>
    <lineage>
        <taxon>Eukaryota</taxon>
        <taxon>Metazoa</taxon>
        <taxon>Spiralia</taxon>
        <taxon>Lophotrochozoa</taxon>
        <taxon>Platyhelminthes</taxon>
        <taxon>Monogenea</taxon>
        <taxon>Polyopisthocotylea</taxon>
        <taxon>Polystomatidea</taxon>
        <taxon>Polystomatidae</taxon>
        <taxon>Protopolystoma</taxon>
    </lineage>
</organism>
<dbReference type="Proteomes" id="UP000784294">
    <property type="component" value="Unassembled WGS sequence"/>
</dbReference>
<sequence length="89" mass="9836">MKYETCGSAVEVASGSNESRRSCSPRSASFASRRWWDSIRSDGSSDPILSKYHPHEDVSGPIRATQSSQHRLANAAQQRINRAPMKPGF</sequence>
<evidence type="ECO:0000313" key="2">
    <source>
        <dbReference type="EMBL" id="VEL28441.1"/>
    </source>
</evidence>
<comment type="caution">
    <text evidence="2">The sequence shown here is derived from an EMBL/GenBank/DDBJ whole genome shotgun (WGS) entry which is preliminary data.</text>
</comment>